<dbReference type="AlphaFoldDB" id="A0A1E7ERX9"/>
<organism evidence="2 3">
    <name type="scientific">Fragilariopsis cylindrus CCMP1102</name>
    <dbReference type="NCBI Taxonomy" id="635003"/>
    <lineage>
        <taxon>Eukaryota</taxon>
        <taxon>Sar</taxon>
        <taxon>Stramenopiles</taxon>
        <taxon>Ochrophyta</taxon>
        <taxon>Bacillariophyta</taxon>
        <taxon>Bacillariophyceae</taxon>
        <taxon>Bacillariophycidae</taxon>
        <taxon>Bacillariales</taxon>
        <taxon>Bacillariaceae</taxon>
        <taxon>Fragilariopsis</taxon>
    </lineage>
</organism>
<feature type="transmembrane region" description="Helical" evidence="1">
    <location>
        <begin position="88"/>
        <end position="109"/>
    </location>
</feature>
<feature type="transmembrane region" description="Helical" evidence="1">
    <location>
        <begin position="235"/>
        <end position="255"/>
    </location>
</feature>
<name>A0A1E7ERX9_9STRA</name>
<protein>
    <submittedName>
        <fullName evidence="2">Uncharacterized protein</fullName>
    </submittedName>
</protein>
<evidence type="ECO:0000256" key="1">
    <source>
        <dbReference type="SAM" id="Phobius"/>
    </source>
</evidence>
<dbReference type="KEGG" id="fcy:FRACYDRAFT_228985"/>
<evidence type="ECO:0000313" key="2">
    <source>
        <dbReference type="EMBL" id="OEU08780.1"/>
    </source>
</evidence>
<keyword evidence="1" id="KW-0472">Membrane</keyword>
<keyword evidence="3" id="KW-1185">Reference proteome</keyword>
<feature type="transmembrane region" description="Helical" evidence="1">
    <location>
        <begin position="129"/>
        <end position="150"/>
    </location>
</feature>
<feature type="transmembrane region" description="Helical" evidence="1">
    <location>
        <begin position="9"/>
        <end position="29"/>
    </location>
</feature>
<gene>
    <name evidence="2" type="ORF">FRACYDRAFT_228985</name>
</gene>
<feature type="transmembrane region" description="Helical" evidence="1">
    <location>
        <begin position="63"/>
        <end position="81"/>
    </location>
</feature>
<keyword evidence="1" id="KW-0812">Transmembrane</keyword>
<sequence length="350" mass="38014">MEPIRKRQIVYALSSFLLGIWTFVKVSAISGPVFEPIIAACTNPDISVDDFASKTGYHAYEPMVGFKVFNVLVCLITQFLLELRQTYPAGILTWGGIMVVALPTTVISIHEAGRSGAYGPIRYPIITGLLSQLLGVSVIFPLIWIPSYIFGEGTRGGSLTNYRIVCSALLSLPAIILTAIIFSAPTDSYLWTICAGILGGPILALSSAILWKDASSSLPATAQNIKRSSRATKNVYTLLMVVGFVGWLVWVAIFYKTYGASIGDLWNDIWIDATGAVAFMTIDTGVLYIGLLIFIAYRGSELKALKALLLTPVLGPATACCLVLKEFEDETIAKTLHELDSNQADRKKDD</sequence>
<reference evidence="2 3" key="1">
    <citation type="submission" date="2016-09" db="EMBL/GenBank/DDBJ databases">
        <title>Extensive genetic diversity and differential bi-allelic expression allows diatom success in the polar Southern Ocean.</title>
        <authorList>
            <consortium name="DOE Joint Genome Institute"/>
            <person name="Mock T."/>
            <person name="Otillar R.P."/>
            <person name="Strauss J."/>
            <person name="Dupont C."/>
            <person name="Frickenhaus S."/>
            <person name="Maumus F."/>
            <person name="Mcmullan M."/>
            <person name="Sanges R."/>
            <person name="Schmutz J."/>
            <person name="Toseland A."/>
            <person name="Valas R."/>
            <person name="Veluchamy A."/>
            <person name="Ward B.J."/>
            <person name="Allen A."/>
            <person name="Barry K."/>
            <person name="Falciatore A."/>
            <person name="Ferrante M."/>
            <person name="Fortunato A.E."/>
            <person name="Gloeckner G."/>
            <person name="Gruber A."/>
            <person name="Hipkin R."/>
            <person name="Janech M."/>
            <person name="Kroth P."/>
            <person name="Leese F."/>
            <person name="Lindquist E."/>
            <person name="Lyon B.R."/>
            <person name="Martin J."/>
            <person name="Mayer C."/>
            <person name="Parker M."/>
            <person name="Quesneville H."/>
            <person name="Raymond J."/>
            <person name="Uhlig C."/>
            <person name="Valentin K.U."/>
            <person name="Worden A.Z."/>
            <person name="Armbrust E.V."/>
            <person name="Bowler C."/>
            <person name="Green B."/>
            <person name="Moulton V."/>
            <person name="Van Oosterhout C."/>
            <person name="Grigoriev I."/>
        </authorList>
    </citation>
    <scope>NUCLEOTIDE SEQUENCE [LARGE SCALE GENOMIC DNA]</scope>
    <source>
        <strain evidence="2 3">CCMP1102</strain>
    </source>
</reference>
<evidence type="ECO:0000313" key="3">
    <source>
        <dbReference type="Proteomes" id="UP000095751"/>
    </source>
</evidence>
<feature type="transmembrane region" description="Helical" evidence="1">
    <location>
        <begin position="275"/>
        <end position="297"/>
    </location>
</feature>
<dbReference type="EMBL" id="KV784378">
    <property type="protein sequence ID" value="OEU08780.1"/>
    <property type="molecule type" value="Genomic_DNA"/>
</dbReference>
<dbReference type="InParanoid" id="A0A1E7ERX9"/>
<proteinExistence type="predicted"/>
<dbReference type="Proteomes" id="UP000095751">
    <property type="component" value="Unassembled WGS sequence"/>
</dbReference>
<keyword evidence="1" id="KW-1133">Transmembrane helix</keyword>
<accession>A0A1E7ERX9</accession>
<feature type="transmembrane region" description="Helical" evidence="1">
    <location>
        <begin position="189"/>
        <end position="211"/>
    </location>
</feature>
<feature type="transmembrane region" description="Helical" evidence="1">
    <location>
        <begin position="162"/>
        <end position="183"/>
    </location>
</feature>
<dbReference type="OrthoDB" id="2155462at2759"/>